<dbReference type="SUPFAM" id="SSF47336">
    <property type="entry name" value="ACP-like"/>
    <property type="match status" value="1"/>
</dbReference>
<proteinExistence type="inferred from homology"/>
<dbReference type="InterPro" id="IPR009081">
    <property type="entry name" value="PP-bd_ACP"/>
</dbReference>
<dbReference type="NCBIfam" id="TIGR00517">
    <property type="entry name" value="acyl_carrier"/>
    <property type="match status" value="1"/>
</dbReference>
<keyword evidence="7" id="KW-0963">Cytoplasm</keyword>
<dbReference type="PANTHER" id="PTHR20863:SF76">
    <property type="entry name" value="CARRIER DOMAIN-CONTAINING PROTEIN"/>
    <property type="match status" value="1"/>
</dbReference>
<protein>
    <recommendedName>
        <fullName evidence="7 8">Acyl carrier protein</fullName>
        <shortName evidence="7">ACP</shortName>
    </recommendedName>
</protein>
<evidence type="ECO:0000256" key="6">
    <source>
        <dbReference type="ARBA" id="ARBA00023160"/>
    </source>
</evidence>
<keyword evidence="1 7" id="KW-0596">Phosphopantetheine</keyword>
<dbReference type="GO" id="GO:0000036">
    <property type="term" value="F:acyl carrier activity"/>
    <property type="evidence" value="ECO:0007669"/>
    <property type="project" value="UniProtKB-UniRule"/>
</dbReference>
<accession>A0A7W8HD04</accession>
<evidence type="ECO:0000256" key="8">
    <source>
        <dbReference type="NCBIfam" id="TIGR00517"/>
    </source>
</evidence>
<evidence type="ECO:0000256" key="2">
    <source>
        <dbReference type="ARBA" id="ARBA00022516"/>
    </source>
</evidence>
<reference evidence="11 12" key="1">
    <citation type="submission" date="2020-08" db="EMBL/GenBank/DDBJ databases">
        <title>Genomic Encyclopedia of Type Strains, Phase IV (KMG-IV): sequencing the most valuable type-strain genomes for metagenomic binning, comparative biology and taxonomic classification.</title>
        <authorList>
            <person name="Goeker M."/>
        </authorList>
    </citation>
    <scope>NUCLEOTIDE SEQUENCE [LARGE SCALE GENOMIC DNA]</scope>
    <source>
        <strain evidence="11 12">DSM 106146</strain>
    </source>
</reference>
<comment type="similarity">
    <text evidence="7">Belongs to the acyl carrier protein (ACP) family.</text>
</comment>
<dbReference type="EMBL" id="JACHFW010000022">
    <property type="protein sequence ID" value="MBB5266221.1"/>
    <property type="molecule type" value="Genomic_DNA"/>
</dbReference>
<organism evidence="11 12">
    <name type="scientific">Catenibacillus scindens</name>
    <dbReference type="NCBI Taxonomy" id="673271"/>
    <lineage>
        <taxon>Bacteria</taxon>
        <taxon>Bacillati</taxon>
        <taxon>Bacillota</taxon>
        <taxon>Clostridia</taxon>
        <taxon>Lachnospirales</taxon>
        <taxon>Lachnospiraceae</taxon>
        <taxon>Catenibacillus</taxon>
    </lineage>
</organism>
<comment type="PTM">
    <text evidence="9">4'-phosphopantetheine is transferred from CoA to a specific serine of apo-ACP by acpS.</text>
</comment>
<dbReference type="InterPro" id="IPR003231">
    <property type="entry name" value="ACP"/>
</dbReference>
<keyword evidence="3 7" id="KW-0597">Phosphoprotein</keyword>
<comment type="caution">
    <text evidence="11">The sequence shown here is derived from an EMBL/GenBank/DDBJ whole genome shotgun (WGS) entry which is preliminary data.</text>
</comment>
<dbReference type="NCBIfam" id="NF002150">
    <property type="entry name" value="PRK00982.1-4"/>
    <property type="match status" value="1"/>
</dbReference>
<dbReference type="RefSeq" id="WP_183776556.1">
    <property type="nucleotide sequence ID" value="NZ_JACHFW010000022.1"/>
</dbReference>
<evidence type="ECO:0000256" key="4">
    <source>
        <dbReference type="ARBA" id="ARBA00022832"/>
    </source>
</evidence>
<dbReference type="GO" id="GO:0000035">
    <property type="term" value="F:acyl binding"/>
    <property type="evidence" value="ECO:0007669"/>
    <property type="project" value="TreeGrafter"/>
</dbReference>
<keyword evidence="4 7" id="KW-0276">Fatty acid metabolism</keyword>
<sequence length="77" mass="8649">MEFEKLKKIIADTLNTDGEAITMDTHLINDLGADSLDLLQISMAVEREFDIEIPEDQMDALCQVRGAVDYIRHIAGK</sequence>
<evidence type="ECO:0000256" key="7">
    <source>
        <dbReference type="HAMAP-Rule" id="MF_01217"/>
    </source>
</evidence>
<evidence type="ECO:0000259" key="10">
    <source>
        <dbReference type="PROSITE" id="PS50075"/>
    </source>
</evidence>
<comment type="function">
    <text evidence="7 9">Carrier of the growing fatty acid chain in fatty acid biosynthesis.</text>
</comment>
<keyword evidence="6 7" id="KW-0275">Fatty acid biosynthesis</keyword>
<gene>
    <name evidence="7" type="primary">acpP</name>
    <name evidence="11" type="ORF">HNP82_003378</name>
</gene>
<evidence type="ECO:0000256" key="5">
    <source>
        <dbReference type="ARBA" id="ARBA00023098"/>
    </source>
</evidence>
<evidence type="ECO:0000256" key="9">
    <source>
        <dbReference type="RuleBase" id="RU003545"/>
    </source>
</evidence>
<dbReference type="Pfam" id="PF00550">
    <property type="entry name" value="PP-binding"/>
    <property type="match status" value="1"/>
</dbReference>
<keyword evidence="5 7" id="KW-0443">Lipid metabolism</keyword>
<evidence type="ECO:0000313" key="12">
    <source>
        <dbReference type="Proteomes" id="UP000543642"/>
    </source>
</evidence>
<evidence type="ECO:0000313" key="11">
    <source>
        <dbReference type="EMBL" id="MBB5266221.1"/>
    </source>
</evidence>
<comment type="PTM">
    <text evidence="7">4'-phosphopantetheine is transferred from CoA to a specific serine of apo-ACP by AcpS. This modification is essential for activity because fatty acids are bound in thioester linkage to the sulfhydryl of the prosthetic group.</text>
</comment>
<dbReference type="Gene3D" id="1.10.1200.10">
    <property type="entry name" value="ACP-like"/>
    <property type="match status" value="1"/>
</dbReference>
<evidence type="ECO:0000256" key="3">
    <source>
        <dbReference type="ARBA" id="ARBA00022553"/>
    </source>
</evidence>
<dbReference type="AlphaFoldDB" id="A0A7W8HD04"/>
<comment type="pathway">
    <text evidence="7 9">Lipid metabolism; fatty acid biosynthesis.</text>
</comment>
<feature type="modified residue" description="O-(pantetheine 4'-phosphoryl)serine" evidence="7">
    <location>
        <position position="35"/>
    </location>
</feature>
<dbReference type="PROSITE" id="PS50075">
    <property type="entry name" value="CARRIER"/>
    <property type="match status" value="1"/>
</dbReference>
<keyword evidence="2 7" id="KW-0444">Lipid biosynthesis</keyword>
<evidence type="ECO:0000256" key="1">
    <source>
        <dbReference type="ARBA" id="ARBA00022450"/>
    </source>
</evidence>
<dbReference type="InterPro" id="IPR036736">
    <property type="entry name" value="ACP-like_sf"/>
</dbReference>
<dbReference type="NCBIfam" id="NF002148">
    <property type="entry name" value="PRK00982.1-2"/>
    <property type="match status" value="1"/>
</dbReference>
<feature type="domain" description="Carrier" evidence="10">
    <location>
        <begin position="1"/>
        <end position="75"/>
    </location>
</feature>
<dbReference type="Proteomes" id="UP000543642">
    <property type="component" value="Unassembled WGS sequence"/>
</dbReference>
<dbReference type="PANTHER" id="PTHR20863">
    <property type="entry name" value="ACYL CARRIER PROTEIN"/>
    <property type="match status" value="1"/>
</dbReference>
<keyword evidence="12" id="KW-1185">Reference proteome</keyword>
<dbReference type="HAMAP" id="MF_01217">
    <property type="entry name" value="Acyl_carrier"/>
    <property type="match status" value="1"/>
</dbReference>
<dbReference type="InterPro" id="IPR006162">
    <property type="entry name" value="Ppantetheine_attach_site"/>
</dbReference>
<name>A0A7W8HD04_9FIRM</name>
<dbReference type="UniPathway" id="UPA00094"/>
<dbReference type="PROSITE" id="PS00012">
    <property type="entry name" value="PHOSPHOPANTETHEINE"/>
    <property type="match status" value="1"/>
</dbReference>
<comment type="subcellular location">
    <subcellularLocation>
        <location evidence="7">Cytoplasm</location>
    </subcellularLocation>
</comment>
<dbReference type="GO" id="GO:0005737">
    <property type="term" value="C:cytoplasm"/>
    <property type="evidence" value="ECO:0007669"/>
    <property type="project" value="UniProtKB-SubCell"/>
</dbReference>